<evidence type="ECO:0000256" key="1">
    <source>
        <dbReference type="SAM" id="Coils"/>
    </source>
</evidence>
<accession>A0A1X7PZA8</accession>
<feature type="transmembrane region" description="Helical" evidence="3">
    <location>
        <begin position="96"/>
        <end position="113"/>
    </location>
</feature>
<feature type="region of interest" description="Disordered" evidence="2">
    <location>
        <begin position="1"/>
        <end position="22"/>
    </location>
</feature>
<keyword evidence="3" id="KW-0472">Membrane</keyword>
<organism evidence="4 5">
    <name type="scientific">Mesorhizobium australicum</name>
    <dbReference type="NCBI Taxonomy" id="536018"/>
    <lineage>
        <taxon>Bacteria</taxon>
        <taxon>Pseudomonadati</taxon>
        <taxon>Pseudomonadota</taxon>
        <taxon>Alphaproteobacteria</taxon>
        <taxon>Hyphomicrobiales</taxon>
        <taxon>Phyllobacteriaceae</taxon>
        <taxon>Mesorhizobium</taxon>
    </lineage>
</organism>
<evidence type="ECO:0000313" key="4">
    <source>
        <dbReference type="EMBL" id="SMH57058.1"/>
    </source>
</evidence>
<evidence type="ECO:0000256" key="3">
    <source>
        <dbReference type="SAM" id="Phobius"/>
    </source>
</evidence>
<sequence length="115" mass="12043">MPSSTAKTEKPANGSRATDPSISEMEAQIETLKAEIAKLTAQVQSSGEKSLEALKSIAQEGATQMRAKGEAAVQGLKSEASDIEGEIVARVREKPVTSLAIAAGVGFLFALLTRR</sequence>
<protein>
    <submittedName>
        <fullName evidence="4">Membrane-anchored ribosome-binding protein, inhibits growth in stationary phase, ElaB/YqjD/DUF883 family</fullName>
    </submittedName>
</protein>
<dbReference type="RefSeq" id="WP_085467238.1">
    <property type="nucleotide sequence ID" value="NZ_FXBL01000004.1"/>
</dbReference>
<proteinExistence type="predicted"/>
<dbReference type="OrthoDB" id="8454349at2"/>
<keyword evidence="5" id="KW-1185">Reference proteome</keyword>
<keyword evidence="1" id="KW-0175">Coiled coil</keyword>
<keyword evidence="3" id="KW-1133">Transmembrane helix</keyword>
<feature type="coiled-coil region" evidence="1">
    <location>
        <begin position="22"/>
        <end position="49"/>
    </location>
</feature>
<keyword evidence="3" id="KW-0812">Transmembrane</keyword>
<gene>
    <name evidence="4" type="ORF">SAMN02982922_5676</name>
</gene>
<dbReference type="EMBL" id="FXBL01000004">
    <property type="protein sequence ID" value="SMH57058.1"/>
    <property type="molecule type" value="Genomic_DNA"/>
</dbReference>
<reference evidence="4 5" key="1">
    <citation type="submission" date="2017-04" db="EMBL/GenBank/DDBJ databases">
        <authorList>
            <person name="Afonso C.L."/>
            <person name="Miller P.J."/>
            <person name="Scott M.A."/>
            <person name="Spackman E."/>
            <person name="Goraichik I."/>
            <person name="Dimitrov K.M."/>
            <person name="Suarez D.L."/>
            <person name="Swayne D.E."/>
        </authorList>
    </citation>
    <scope>NUCLEOTIDE SEQUENCE [LARGE SCALE GENOMIC DNA]</scope>
    <source>
        <strain evidence="4 5">B5P</strain>
    </source>
</reference>
<dbReference type="AlphaFoldDB" id="A0A1X7PZA8"/>
<name>A0A1X7PZA8_9HYPH</name>
<dbReference type="Proteomes" id="UP000193083">
    <property type="component" value="Unassembled WGS sequence"/>
</dbReference>
<evidence type="ECO:0000313" key="5">
    <source>
        <dbReference type="Proteomes" id="UP000193083"/>
    </source>
</evidence>
<evidence type="ECO:0000256" key="2">
    <source>
        <dbReference type="SAM" id="MobiDB-lite"/>
    </source>
</evidence>